<comment type="similarity">
    <text evidence="1 5">Belongs to the FliD family.</text>
</comment>
<gene>
    <name evidence="8" type="primary">fliD</name>
    <name evidence="8" type="ORF">ICT70_11355</name>
</gene>
<comment type="subunit">
    <text evidence="2 5">Homopentamer.</text>
</comment>
<organism evidence="8 9">
    <name type="scientific">Pelovirga terrestris</name>
    <dbReference type="NCBI Taxonomy" id="2771352"/>
    <lineage>
        <taxon>Bacteria</taxon>
        <taxon>Pseudomonadati</taxon>
        <taxon>Thermodesulfobacteriota</taxon>
        <taxon>Desulfuromonadia</taxon>
        <taxon>Geobacterales</taxon>
        <taxon>Geobacteraceae</taxon>
        <taxon>Pelovirga</taxon>
    </lineage>
</organism>
<proteinExistence type="inferred from homology"/>
<name>A0A8J6QNX5_9BACT</name>
<dbReference type="PANTHER" id="PTHR30288">
    <property type="entry name" value="FLAGELLAR CAP/ASSEMBLY PROTEIN FLID"/>
    <property type="match status" value="1"/>
</dbReference>
<evidence type="ECO:0000256" key="4">
    <source>
        <dbReference type="ARBA" id="ARBA00023143"/>
    </source>
</evidence>
<dbReference type="InterPro" id="IPR003481">
    <property type="entry name" value="FliD_N"/>
</dbReference>
<keyword evidence="4 5" id="KW-0975">Bacterial flagellum</keyword>
<dbReference type="InterPro" id="IPR010809">
    <property type="entry name" value="FliD_C"/>
</dbReference>
<evidence type="ECO:0000256" key="3">
    <source>
        <dbReference type="ARBA" id="ARBA00023054"/>
    </source>
</evidence>
<dbReference type="InterPro" id="IPR010810">
    <property type="entry name" value="Flagellin_hook_IN_motif"/>
</dbReference>
<dbReference type="Pfam" id="PF07196">
    <property type="entry name" value="Flagellin_IN"/>
    <property type="match status" value="1"/>
</dbReference>
<sequence length="489" mass="52189">MAEISFGGLATGLPTEDIVAGLMRLERRPLERLEAQKEYEATRLKAYAQLRDLLDGLRGAVANLNLTSDVRTSKVEVPANAPFTATSNGAQTGSYDVAVAQLAQVQKSVSAGVASTTDKIFGTGTLTLGDTVITIDDSNNSLSGLVDAINKQAGDSGVRAGIINDGSGESPYRMVLTGDNAGVNFDPVFALQDGDGQAIDFSLDQVRSAQQAVAYVDGIKVVSDSNTLSGVVSGVTINLHQVSDQLANGTPEEGVPAHQWADPPQFQSNVMAVTADTSALKEKITNFVDAYNGVMKWIAAGYERFAAPESASAEGDEKPPENLSDVLRGDATVNAVKRQLQALLGSPVNSGGPLQALSQLGMATNRDGTLNLNNSRLDEQLENNFSAFTALLAGDNNVDGVMKKFNFALLKLTGARDGIYAANQSRYDTTVRRIDGDIARMEMLMDKKEESLRARFGAMELLVSSMNSQSNFITQQMDLMNNMMTGRRR</sequence>
<evidence type="ECO:0000259" key="7">
    <source>
        <dbReference type="Pfam" id="PF07195"/>
    </source>
</evidence>
<dbReference type="PANTHER" id="PTHR30288:SF0">
    <property type="entry name" value="FLAGELLAR HOOK-ASSOCIATED PROTEIN 2"/>
    <property type="match status" value="1"/>
</dbReference>
<feature type="domain" description="Flagellar hook-associated protein 2 N-terminal" evidence="6">
    <location>
        <begin position="11"/>
        <end position="106"/>
    </location>
</feature>
<keyword evidence="8" id="KW-0282">Flagellum</keyword>
<protein>
    <recommendedName>
        <fullName evidence="5">Flagellar hook-associated protein 2</fullName>
        <shortName evidence="5">HAP2</shortName>
    </recommendedName>
    <alternativeName>
        <fullName evidence="5">Flagellar cap protein</fullName>
    </alternativeName>
</protein>
<keyword evidence="5" id="KW-0964">Secreted</keyword>
<keyword evidence="3" id="KW-0175">Coiled coil</keyword>
<dbReference type="Pfam" id="PF07195">
    <property type="entry name" value="FliD_C"/>
    <property type="match status" value="1"/>
</dbReference>
<evidence type="ECO:0000313" key="8">
    <source>
        <dbReference type="EMBL" id="MBD1401272.1"/>
    </source>
</evidence>
<accession>A0A8J6QNX5</accession>
<evidence type="ECO:0000313" key="9">
    <source>
        <dbReference type="Proteomes" id="UP000632828"/>
    </source>
</evidence>
<feature type="domain" description="Flagellar hook-associated protein 2 C-terminal" evidence="7">
    <location>
        <begin position="209"/>
        <end position="468"/>
    </location>
</feature>
<dbReference type="AlphaFoldDB" id="A0A8J6QNX5"/>
<keyword evidence="8" id="KW-0969">Cilium</keyword>
<dbReference type="EMBL" id="JACWUN010000013">
    <property type="protein sequence ID" value="MBD1401272.1"/>
    <property type="molecule type" value="Genomic_DNA"/>
</dbReference>
<evidence type="ECO:0000256" key="5">
    <source>
        <dbReference type="RuleBase" id="RU362066"/>
    </source>
</evidence>
<dbReference type="GO" id="GO:0071973">
    <property type="term" value="P:bacterial-type flagellum-dependent cell motility"/>
    <property type="evidence" value="ECO:0007669"/>
    <property type="project" value="TreeGrafter"/>
</dbReference>
<comment type="subcellular location">
    <subcellularLocation>
        <location evidence="5">Secreted</location>
    </subcellularLocation>
    <subcellularLocation>
        <location evidence="5">Bacterial flagellum</location>
    </subcellularLocation>
</comment>
<evidence type="ECO:0000256" key="1">
    <source>
        <dbReference type="ARBA" id="ARBA00009764"/>
    </source>
</evidence>
<reference evidence="8" key="1">
    <citation type="submission" date="2020-09" db="EMBL/GenBank/DDBJ databases">
        <title>Pelobacter alkaliphilus sp. nov., a novel anaerobic arsenate-reducing bacterium from terrestrial mud volcano.</title>
        <authorList>
            <person name="Khomyakova M.A."/>
            <person name="Merkel A.Y."/>
            <person name="Slobodkin A.I."/>
        </authorList>
    </citation>
    <scope>NUCLEOTIDE SEQUENCE</scope>
    <source>
        <strain evidence="8">M08fum</strain>
    </source>
</reference>
<evidence type="ECO:0000259" key="6">
    <source>
        <dbReference type="Pfam" id="PF02465"/>
    </source>
</evidence>
<comment type="caution">
    <text evidence="8">The sequence shown here is derived from an EMBL/GenBank/DDBJ whole genome shotgun (WGS) entry which is preliminary data.</text>
</comment>
<dbReference type="GO" id="GO:0005576">
    <property type="term" value="C:extracellular region"/>
    <property type="evidence" value="ECO:0007669"/>
    <property type="project" value="UniProtKB-SubCell"/>
</dbReference>
<evidence type="ECO:0000256" key="2">
    <source>
        <dbReference type="ARBA" id="ARBA00011255"/>
    </source>
</evidence>
<dbReference type="GO" id="GO:0007155">
    <property type="term" value="P:cell adhesion"/>
    <property type="evidence" value="ECO:0007669"/>
    <property type="project" value="InterPro"/>
</dbReference>
<dbReference type="GO" id="GO:0009424">
    <property type="term" value="C:bacterial-type flagellum hook"/>
    <property type="evidence" value="ECO:0007669"/>
    <property type="project" value="UniProtKB-UniRule"/>
</dbReference>
<dbReference type="GO" id="GO:0009421">
    <property type="term" value="C:bacterial-type flagellum filament cap"/>
    <property type="evidence" value="ECO:0007669"/>
    <property type="project" value="InterPro"/>
</dbReference>
<comment type="function">
    <text evidence="5">Required for morphogenesis and for the elongation of the flagellar filament by facilitating polymerization of the flagellin monomers at the tip of growing filament. Forms a capping structure, which prevents flagellin subunits (transported through the central channel of the flagellum) from leaking out without polymerization at the distal end.</text>
</comment>
<keyword evidence="8" id="KW-0966">Cell projection</keyword>
<dbReference type="Pfam" id="PF02465">
    <property type="entry name" value="FliD_N"/>
    <property type="match status" value="1"/>
</dbReference>
<keyword evidence="9" id="KW-1185">Reference proteome</keyword>
<dbReference type="InterPro" id="IPR040026">
    <property type="entry name" value="FliD"/>
</dbReference>
<dbReference type="Proteomes" id="UP000632828">
    <property type="component" value="Unassembled WGS sequence"/>
</dbReference>
<dbReference type="RefSeq" id="WP_191156696.1">
    <property type="nucleotide sequence ID" value="NZ_JACWUN010000013.1"/>
</dbReference>